<dbReference type="InterPro" id="IPR025997">
    <property type="entry name" value="SBP_2_dom"/>
</dbReference>
<dbReference type="Gene3D" id="3.40.50.2300">
    <property type="match status" value="2"/>
</dbReference>
<keyword evidence="4" id="KW-1185">Reference proteome</keyword>
<gene>
    <name evidence="3" type="ORF">VSH64_33185</name>
</gene>
<proteinExistence type="predicted"/>
<dbReference type="Proteomes" id="UP001330812">
    <property type="component" value="Chromosome"/>
</dbReference>
<feature type="chain" id="PRO_5045938295" evidence="1">
    <location>
        <begin position="25"/>
        <end position="371"/>
    </location>
</feature>
<evidence type="ECO:0000313" key="4">
    <source>
        <dbReference type="Proteomes" id="UP001330812"/>
    </source>
</evidence>
<evidence type="ECO:0000259" key="2">
    <source>
        <dbReference type="Pfam" id="PF13407"/>
    </source>
</evidence>
<dbReference type="SUPFAM" id="SSF53822">
    <property type="entry name" value="Periplasmic binding protein-like I"/>
    <property type="match status" value="1"/>
</dbReference>
<accession>A0ABZ1HZX4</accession>
<protein>
    <submittedName>
        <fullName evidence="3">Substrate-binding domain-containing protein</fullName>
    </submittedName>
</protein>
<name>A0ABZ1HZX4_9PSEU</name>
<dbReference type="Pfam" id="PF13407">
    <property type="entry name" value="Peripla_BP_4"/>
    <property type="match status" value="1"/>
</dbReference>
<dbReference type="InterPro" id="IPR028082">
    <property type="entry name" value="Peripla_BP_I"/>
</dbReference>
<evidence type="ECO:0000256" key="1">
    <source>
        <dbReference type="SAM" id="SignalP"/>
    </source>
</evidence>
<reference evidence="3 4" key="1">
    <citation type="journal article" date="2015" name="Int. J. Syst. Evol. Microbiol.">
        <title>Amycolatopsis rhabdoformis sp. nov., an actinomycete isolated from a tropical forest soil.</title>
        <authorList>
            <person name="Souza W.R."/>
            <person name="Silva R.E."/>
            <person name="Goodfellow M."/>
            <person name="Busarakam K."/>
            <person name="Figueiro F.S."/>
            <person name="Ferreira D."/>
            <person name="Rodrigues-Filho E."/>
            <person name="Moraes L.A.B."/>
            <person name="Zucchi T.D."/>
        </authorList>
    </citation>
    <scope>NUCLEOTIDE SEQUENCE [LARGE SCALE GENOMIC DNA]</scope>
    <source>
        <strain evidence="3 4">NCIMB 14900</strain>
    </source>
</reference>
<dbReference type="EMBL" id="CP142149">
    <property type="protein sequence ID" value="WSE27682.1"/>
    <property type="molecule type" value="Genomic_DNA"/>
</dbReference>
<dbReference type="RefSeq" id="WP_326566693.1">
    <property type="nucleotide sequence ID" value="NZ_CP142149.1"/>
</dbReference>
<sequence>MLGKPLRGKLIVAVALLGLVSACGSGGTGASAGTSGAKADLAQAKQILAAASQRPTKIQVTAPVGKPVPTGKKIAFVSCGLPECVLQGEVIKKATDLLGWSLTTINTNGTPQGFQNAFDTILRQKPDGVIYNAIDKSVIRSQLGQLQAQGAITGACCQLDPAGDGITYVIDTPDDNSPKGKIDAAWAVVNGGDSASVLYANIPDFKILSSIKSGLQTNLKTLCPGCSFDSIDLPLTSLGKDAPNRMVSYLRSHPKTKYVVLADDAAGVGLPAALRAAGLTDVKVFGQAPYGASLGYLKNGTEAGAIPYDLYGDMWAIVDSMVRKFAGVPVPTIHPPMWVVTKDNYPAEAGSDLFPIVADYDKQYAALWGKA</sequence>
<organism evidence="3 4">
    <name type="scientific">Amycolatopsis rhabdoformis</name>
    <dbReference type="NCBI Taxonomy" id="1448059"/>
    <lineage>
        <taxon>Bacteria</taxon>
        <taxon>Bacillati</taxon>
        <taxon>Actinomycetota</taxon>
        <taxon>Actinomycetes</taxon>
        <taxon>Pseudonocardiales</taxon>
        <taxon>Pseudonocardiaceae</taxon>
        <taxon>Amycolatopsis</taxon>
    </lineage>
</organism>
<evidence type="ECO:0000313" key="3">
    <source>
        <dbReference type="EMBL" id="WSE27682.1"/>
    </source>
</evidence>
<keyword evidence="1" id="KW-0732">Signal</keyword>
<feature type="domain" description="Periplasmic binding protein" evidence="2">
    <location>
        <begin position="88"/>
        <end position="324"/>
    </location>
</feature>
<dbReference type="PROSITE" id="PS51257">
    <property type="entry name" value="PROKAR_LIPOPROTEIN"/>
    <property type="match status" value="1"/>
</dbReference>
<feature type="signal peptide" evidence="1">
    <location>
        <begin position="1"/>
        <end position="24"/>
    </location>
</feature>